<dbReference type="EMBL" id="JBEDNQ010000005">
    <property type="protein sequence ID" value="MEQ3551767.1"/>
    <property type="molecule type" value="Genomic_DNA"/>
</dbReference>
<dbReference type="Proteomes" id="UP001494902">
    <property type="component" value="Unassembled WGS sequence"/>
</dbReference>
<proteinExistence type="predicted"/>
<protein>
    <submittedName>
        <fullName evidence="3">Uncharacterized protein</fullName>
    </submittedName>
</protein>
<reference evidence="3 4" key="1">
    <citation type="submission" date="2024-03" db="EMBL/GenBank/DDBJ databases">
        <title>Draft genome sequence of Pseudonocardia nematodicida JCM 31783.</title>
        <authorList>
            <person name="Butdee W."/>
            <person name="Duangmal K."/>
        </authorList>
    </citation>
    <scope>NUCLEOTIDE SEQUENCE [LARGE SCALE GENOMIC DNA]</scope>
    <source>
        <strain evidence="3 4">JCM 31783</strain>
    </source>
</reference>
<feature type="region of interest" description="Disordered" evidence="2">
    <location>
        <begin position="1"/>
        <end position="25"/>
    </location>
</feature>
<comment type="caution">
    <text evidence="3">The sequence shown here is derived from an EMBL/GenBank/DDBJ whole genome shotgun (WGS) entry which is preliminary data.</text>
</comment>
<evidence type="ECO:0000256" key="1">
    <source>
        <dbReference type="SAM" id="Coils"/>
    </source>
</evidence>
<organism evidence="3 4">
    <name type="scientific">Pseudonocardia nematodicida</name>
    <dbReference type="NCBI Taxonomy" id="1206997"/>
    <lineage>
        <taxon>Bacteria</taxon>
        <taxon>Bacillati</taxon>
        <taxon>Actinomycetota</taxon>
        <taxon>Actinomycetes</taxon>
        <taxon>Pseudonocardiales</taxon>
        <taxon>Pseudonocardiaceae</taxon>
        <taxon>Pseudonocardia</taxon>
    </lineage>
</organism>
<accession>A0ABV1KDR4</accession>
<sequence>MILTWGASVSDREPPSLTDSDRTGNVLGTRPVGLAARRVTDVACGGPPEEFVRFGERVTITGQFDARDALASIERSLNELKQSSALDSIRRDLRQQESELIEQRRNGAKVTALRETEKRVGKLRRRLRAVASATTSPDHSDFLRGVQHEFAEMADRRQNPLAGDVTEAPVIATYDTAARLGMIVVAAAQSKQEIDSSHIFEPQLDADRKTFYGLHYCEDLPASFRSVGQTTLQEVTGDTKVRNIEWSKDGVIYSKIVTSLFSPTMSPLEVLSEIRTAFTNRDPEQDHFRKGPPPLIHWTGTSRSGRTILGFCTPDRSYIVSGYPDIPKRSIDSE</sequence>
<evidence type="ECO:0000256" key="2">
    <source>
        <dbReference type="SAM" id="MobiDB-lite"/>
    </source>
</evidence>
<evidence type="ECO:0000313" key="4">
    <source>
        <dbReference type="Proteomes" id="UP001494902"/>
    </source>
</evidence>
<name>A0ABV1KDR4_9PSEU</name>
<feature type="coiled-coil region" evidence="1">
    <location>
        <begin position="86"/>
        <end position="133"/>
    </location>
</feature>
<evidence type="ECO:0000313" key="3">
    <source>
        <dbReference type="EMBL" id="MEQ3551767.1"/>
    </source>
</evidence>
<keyword evidence="4" id="KW-1185">Reference proteome</keyword>
<feature type="compositionally biased region" description="Basic and acidic residues" evidence="2">
    <location>
        <begin position="10"/>
        <end position="22"/>
    </location>
</feature>
<keyword evidence="1" id="KW-0175">Coiled coil</keyword>
<gene>
    <name evidence="3" type="ORF">WIS52_14935</name>
</gene>
<dbReference type="RefSeq" id="WP_349298837.1">
    <property type="nucleotide sequence ID" value="NZ_JBEDNQ010000005.1"/>
</dbReference>